<dbReference type="PANTHER" id="PTHR40265:SF1">
    <property type="entry name" value="GLYOXALASE-LIKE DOMAIN-CONTAINING PROTEIN"/>
    <property type="match status" value="1"/>
</dbReference>
<dbReference type="EMBL" id="CP030941">
    <property type="protein sequence ID" value="UUP19433.1"/>
    <property type="molecule type" value="Genomic_DNA"/>
</dbReference>
<keyword evidence="3" id="KW-1185">Reference proteome</keyword>
<accession>A0ABY5MN62</accession>
<dbReference type="Proteomes" id="UP001342418">
    <property type="component" value="Chromosome"/>
</dbReference>
<evidence type="ECO:0000259" key="1">
    <source>
        <dbReference type="Pfam" id="PF13468"/>
    </source>
</evidence>
<evidence type="ECO:0000313" key="2">
    <source>
        <dbReference type="EMBL" id="UUP19433.1"/>
    </source>
</evidence>
<dbReference type="RefSeq" id="WP_338531584.1">
    <property type="nucleotide sequence ID" value="NZ_CP030941.1"/>
</dbReference>
<reference evidence="2 3" key="1">
    <citation type="submission" date="2018-07" db="EMBL/GenBank/DDBJ databases">
        <title>Genome sequence of Nitratireductor thuwali#1536.</title>
        <authorList>
            <person name="Michoud G."/>
            <person name="Merlino G."/>
            <person name="Sefrji F.O."/>
            <person name="Daffonchio D."/>
        </authorList>
    </citation>
    <scope>NUCLEOTIDE SEQUENCE [LARGE SCALE GENOMIC DNA]</scope>
    <source>
        <strain evidence="3">Nit1536</strain>
    </source>
</reference>
<feature type="domain" description="Glyoxalase-like" evidence="1">
    <location>
        <begin position="6"/>
        <end position="191"/>
    </location>
</feature>
<dbReference type="Gene3D" id="3.10.180.10">
    <property type="entry name" value="2,3-Dihydroxybiphenyl 1,2-Dioxygenase, domain 1"/>
    <property type="match status" value="1"/>
</dbReference>
<dbReference type="InterPro" id="IPR025870">
    <property type="entry name" value="Glyoxalase-like_dom"/>
</dbReference>
<dbReference type="PANTHER" id="PTHR40265">
    <property type="entry name" value="BLL2707 PROTEIN"/>
    <property type="match status" value="1"/>
</dbReference>
<protein>
    <recommendedName>
        <fullName evidence="1">Glyoxalase-like domain-containing protein</fullName>
    </recommendedName>
</protein>
<gene>
    <name evidence="2" type="ORF">NTH_03936</name>
</gene>
<dbReference type="Pfam" id="PF13468">
    <property type="entry name" value="Glyoxalase_3"/>
    <property type="match status" value="1"/>
</dbReference>
<organism evidence="2 3">
    <name type="scientific">Nitratireductor thuwali</name>
    <dbReference type="NCBI Taxonomy" id="2267699"/>
    <lineage>
        <taxon>Bacteria</taxon>
        <taxon>Pseudomonadati</taxon>
        <taxon>Pseudomonadota</taxon>
        <taxon>Alphaproteobacteria</taxon>
        <taxon>Hyphomicrobiales</taxon>
        <taxon>Phyllobacteriaceae</taxon>
        <taxon>Nitratireductor</taxon>
    </lineage>
</organism>
<proteinExistence type="predicted"/>
<evidence type="ECO:0000313" key="3">
    <source>
        <dbReference type="Proteomes" id="UP001342418"/>
    </source>
</evidence>
<name>A0ABY5MN62_9HYPH</name>
<sequence length="292" mass="31008">MPPPPIDHCVLPVARLDEARRRMSALGFSVAPDAAHPFGTGNACVFFSNGTYLEPLARIDDGRAFEAAAGGNVFVGRDGAFRARYGQEGFSAIVLATDDALSDHRRFVEQGISPGAVLEFSRPFTDAGGKAAQASFRLAFAAPPGWPGSFCFTCQRLNPLPVDRSELVRHANGATAVGKILVTAADPQSAGRFFAAFAGSQSSERADGLLDVYLANGSIQIGAPETLREIYGITVEPSPGPRPVGIVLRCGDQARPRAVLEREGIPFEQTRDHICIAPAPGQGAYLLFEEQP</sequence>
<dbReference type="InterPro" id="IPR029068">
    <property type="entry name" value="Glyas_Bleomycin-R_OHBP_Dase"/>
</dbReference>
<dbReference type="SUPFAM" id="SSF54593">
    <property type="entry name" value="Glyoxalase/Bleomycin resistance protein/Dihydroxybiphenyl dioxygenase"/>
    <property type="match status" value="1"/>
</dbReference>